<evidence type="ECO:0000313" key="1">
    <source>
        <dbReference type="EMBL" id="OJH41957.1"/>
    </source>
</evidence>
<dbReference type="RefSeq" id="WP_071896052.1">
    <property type="nucleotide sequence ID" value="NZ_MPIN01000001.1"/>
</dbReference>
<dbReference type="EMBL" id="MPIN01000001">
    <property type="protein sequence ID" value="OJH41957.1"/>
    <property type="molecule type" value="Genomic_DNA"/>
</dbReference>
<comment type="caution">
    <text evidence="1">The sequence shown here is derived from an EMBL/GenBank/DDBJ whole genome shotgun (WGS) entry which is preliminary data.</text>
</comment>
<dbReference type="Proteomes" id="UP000182229">
    <property type="component" value="Unassembled WGS sequence"/>
</dbReference>
<accession>A0A1L9BI67</accession>
<dbReference type="STRING" id="83449.BON30_01630"/>
<sequence>MRPSYLRHSFLESGYGLHFAMTPPADVAELRHLAGDDPWRVVSCALANLQQGRFDVSRRLVGLMHEARDADVWNACATLLSYAAPYSVIREFETSAEKLLEPVNHSPYTRRYFCEILACSAGVWGIPHLIRHYRELKDRKVEAEVEYYISQVLEAEPGPISRGPRVLWESNGLPPPFEESTPVFLTEEYLTYLQETFQELVSSQKLYEQEALVEGERLSIQDVAQRLLTRVRTGAHPDRIEVGRMLLEATTGLNCRAFFDDFGRLQNLTAAAIVEDFLERGAADRYQPGVRYFFGHRIPD</sequence>
<reference evidence="2" key="1">
    <citation type="submission" date="2016-11" db="EMBL/GenBank/DDBJ databases">
        <authorList>
            <person name="Shukria A."/>
            <person name="Stevens D.C."/>
        </authorList>
    </citation>
    <scope>NUCLEOTIDE SEQUENCE [LARGE SCALE GENOMIC DNA]</scope>
    <source>
        <strain evidence="2">Cbfe23</strain>
    </source>
</reference>
<name>A0A1L9BI67_9BACT</name>
<dbReference type="AlphaFoldDB" id="A0A1L9BI67"/>
<keyword evidence="2" id="KW-1185">Reference proteome</keyword>
<protein>
    <submittedName>
        <fullName evidence="1">Uncharacterized protein</fullName>
    </submittedName>
</protein>
<reference evidence="1 2" key="2">
    <citation type="submission" date="2016-12" db="EMBL/GenBank/DDBJ databases">
        <title>Draft Genome Sequence of Cystobacter ferrugineus Strain Cbfe23.</title>
        <authorList>
            <person name="Akbar S."/>
            <person name="Dowd S.E."/>
            <person name="Stevens D.C."/>
        </authorList>
    </citation>
    <scope>NUCLEOTIDE SEQUENCE [LARGE SCALE GENOMIC DNA]</scope>
    <source>
        <strain evidence="1 2">Cbfe23</strain>
    </source>
</reference>
<gene>
    <name evidence="1" type="ORF">BON30_01630</name>
</gene>
<organism evidence="1 2">
    <name type="scientific">Cystobacter ferrugineus</name>
    <dbReference type="NCBI Taxonomy" id="83449"/>
    <lineage>
        <taxon>Bacteria</taxon>
        <taxon>Pseudomonadati</taxon>
        <taxon>Myxococcota</taxon>
        <taxon>Myxococcia</taxon>
        <taxon>Myxococcales</taxon>
        <taxon>Cystobacterineae</taxon>
        <taxon>Archangiaceae</taxon>
        <taxon>Cystobacter</taxon>
    </lineage>
</organism>
<dbReference type="OrthoDB" id="5500472at2"/>
<evidence type="ECO:0000313" key="2">
    <source>
        <dbReference type="Proteomes" id="UP000182229"/>
    </source>
</evidence>
<proteinExistence type="predicted"/>